<protein>
    <recommendedName>
        <fullName evidence="4">Protein TsetseEP domain-containing protein</fullName>
    </recommendedName>
</protein>
<feature type="signal peptide" evidence="1">
    <location>
        <begin position="1"/>
        <end position="19"/>
    </location>
</feature>
<evidence type="ECO:0000313" key="3">
    <source>
        <dbReference type="Proteomes" id="UP000075920"/>
    </source>
</evidence>
<keyword evidence="3" id="KW-1185">Reference proteome</keyword>
<dbReference type="Proteomes" id="UP000075920">
    <property type="component" value="Unassembled WGS sequence"/>
</dbReference>
<sequence>MRFWFVLLLGALLSGRCISSNDPYEELESCGVSLFSFIMTRLNQQIEEYTACQQLNGGESSYNCSGSIQRAKVDLQQELLVYEDCTKDIHSRTELIACSSTLFHLAAIRISRQFEEFVECKRNEPNVSYSKDCSDTIKRATDDLQQGLQDFNHCTKDIR</sequence>
<reference evidence="2" key="2">
    <citation type="submission" date="2020-05" db="UniProtKB">
        <authorList>
            <consortium name="EnsemblMetazoa"/>
        </authorList>
    </citation>
    <scope>IDENTIFICATION</scope>
    <source>
        <strain evidence="2">MINIMUS1</strain>
    </source>
</reference>
<reference evidence="3" key="1">
    <citation type="submission" date="2013-03" db="EMBL/GenBank/DDBJ databases">
        <title>The Genome Sequence of Anopheles minimus MINIMUS1.</title>
        <authorList>
            <consortium name="The Broad Institute Genomics Platform"/>
            <person name="Neafsey D.E."/>
            <person name="Walton C."/>
            <person name="Walker B."/>
            <person name="Young S.K."/>
            <person name="Zeng Q."/>
            <person name="Gargeya S."/>
            <person name="Fitzgerald M."/>
            <person name="Haas B."/>
            <person name="Abouelleil A."/>
            <person name="Allen A.W."/>
            <person name="Alvarado L."/>
            <person name="Arachchi H.M."/>
            <person name="Berlin A.M."/>
            <person name="Chapman S.B."/>
            <person name="Gainer-Dewar J."/>
            <person name="Goldberg J."/>
            <person name="Griggs A."/>
            <person name="Gujja S."/>
            <person name="Hansen M."/>
            <person name="Howarth C."/>
            <person name="Imamovic A."/>
            <person name="Ireland A."/>
            <person name="Larimer J."/>
            <person name="McCowan C."/>
            <person name="Murphy C."/>
            <person name="Pearson M."/>
            <person name="Poon T.W."/>
            <person name="Priest M."/>
            <person name="Roberts A."/>
            <person name="Saif S."/>
            <person name="Shea T."/>
            <person name="Sisk P."/>
            <person name="Sykes S."/>
            <person name="Wortman J."/>
            <person name="Nusbaum C."/>
            <person name="Birren B."/>
        </authorList>
    </citation>
    <scope>NUCLEOTIDE SEQUENCE [LARGE SCALE GENOMIC DNA]</scope>
    <source>
        <strain evidence="3">MINIMUS1</strain>
    </source>
</reference>
<dbReference type="AlphaFoldDB" id="A0A182W6M9"/>
<organism evidence="2 3">
    <name type="scientific">Anopheles minimus</name>
    <dbReference type="NCBI Taxonomy" id="112268"/>
    <lineage>
        <taxon>Eukaryota</taxon>
        <taxon>Metazoa</taxon>
        <taxon>Ecdysozoa</taxon>
        <taxon>Arthropoda</taxon>
        <taxon>Hexapoda</taxon>
        <taxon>Insecta</taxon>
        <taxon>Pterygota</taxon>
        <taxon>Neoptera</taxon>
        <taxon>Endopterygota</taxon>
        <taxon>Diptera</taxon>
        <taxon>Nematocera</taxon>
        <taxon>Culicoidea</taxon>
        <taxon>Culicidae</taxon>
        <taxon>Anophelinae</taxon>
        <taxon>Anopheles</taxon>
    </lineage>
</organism>
<feature type="chain" id="PRO_5008140956" description="Protein TsetseEP domain-containing protein" evidence="1">
    <location>
        <begin position="20"/>
        <end position="159"/>
    </location>
</feature>
<evidence type="ECO:0000313" key="2">
    <source>
        <dbReference type="EnsemblMetazoa" id="AMIN005994-PA"/>
    </source>
</evidence>
<keyword evidence="1" id="KW-0732">Signal</keyword>
<dbReference type="VEuPathDB" id="VectorBase:AMIN005994"/>
<dbReference type="EnsemblMetazoa" id="AMIN005994-RA">
    <property type="protein sequence ID" value="AMIN005994-PA"/>
    <property type="gene ID" value="AMIN005994"/>
</dbReference>
<proteinExistence type="predicted"/>
<evidence type="ECO:0008006" key="4">
    <source>
        <dbReference type="Google" id="ProtNLM"/>
    </source>
</evidence>
<evidence type="ECO:0000256" key="1">
    <source>
        <dbReference type="SAM" id="SignalP"/>
    </source>
</evidence>
<name>A0A182W6M9_9DIPT</name>
<accession>A0A182W6M9</accession>